<feature type="compositionally biased region" description="Low complexity" evidence="5">
    <location>
        <begin position="203"/>
        <end position="221"/>
    </location>
</feature>
<feature type="compositionally biased region" description="Polar residues" evidence="5">
    <location>
        <begin position="340"/>
        <end position="361"/>
    </location>
</feature>
<feature type="chain" id="PRO_5004551300" evidence="7">
    <location>
        <begin position="25"/>
        <end position="399"/>
    </location>
</feature>
<dbReference type="AlphaFoldDB" id="S8F7B0"/>
<proteinExistence type="predicted"/>
<dbReference type="GO" id="GO:0071944">
    <property type="term" value="C:cell periphery"/>
    <property type="evidence" value="ECO:0007669"/>
    <property type="project" value="UniProtKB-ARBA"/>
</dbReference>
<evidence type="ECO:0000256" key="4">
    <source>
        <dbReference type="ARBA" id="ARBA00023136"/>
    </source>
</evidence>
<sequence length="399" mass="41698">MLRSTVRVAGALALIASNILVVAGDNTTCPGDLLDWYTEIVGETPCMTYQRLRQLCDSKYTVPLFRTTAPGDNCDSSPSICCCNSVAYSLSMLCMNCQEHAVANGNGSISAGVGGYYQYRWNSTAAVNNTMQQGYCGDGYNGTLPDQVQNAVCNSGLKIADWLYPVYWNNGQCTNFKNQVTLNQTSSNNNTFTHCNSTNIANSTSTSASATTSSTSTPSATDVSGAVKSGSSDTGAIVGGVIGGVGGLALIVFAALFFLRRKRAAAVAASVAASDGDVPPMSSVAPLMAPMPDQHGIVPYDVPQAYTVAIGRPISGKEALMAGITPSASTSFATTPAPSDYSSTTHPLTGTDSVSAVSSNDAPGGMVYVMPEPEHDAGRLTSLRPPPAYRSSWDDRRYL</sequence>
<protein>
    <submittedName>
        <fullName evidence="8">Uncharacterized protein</fullName>
    </submittedName>
</protein>
<accession>S8F7B0</accession>
<keyword evidence="9" id="KW-1185">Reference proteome</keyword>
<dbReference type="OrthoDB" id="2796893at2759"/>
<dbReference type="HOGENOM" id="CLU_056404_0_0_1"/>
<evidence type="ECO:0000256" key="5">
    <source>
        <dbReference type="SAM" id="MobiDB-lite"/>
    </source>
</evidence>
<name>S8F7B0_FOMSC</name>
<dbReference type="STRING" id="743788.S8F7B0"/>
<evidence type="ECO:0000313" key="9">
    <source>
        <dbReference type="Proteomes" id="UP000015241"/>
    </source>
</evidence>
<keyword evidence="4 6" id="KW-0472">Membrane</keyword>
<evidence type="ECO:0000256" key="6">
    <source>
        <dbReference type="SAM" id="Phobius"/>
    </source>
</evidence>
<reference evidence="8 9" key="1">
    <citation type="journal article" date="2012" name="Science">
        <title>The Paleozoic origin of enzymatic lignin decomposition reconstructed from 31 fungal genomes.</title>
        <authorList>
            <person name="Floudas D."/>
            <person name="Binder M."/>
            <person name="Riley R."/>
            <person name="Barry K."/>
            <person name="Blanchette R.A."/>
            <person name="Henrissat B."/>
            <person name="Martinez A.T."/>
            <person name="Otillar R."/>
            <person name="Spatafora J.W."/>
            <person name="Yadav J.S."/>
            <person name="Aerts A."/>
            <person name="Benoit I."/>
            <person name="Boyd A."/>
            <person name="Carlson A."/>
            <person name="Copeland A."/>
            <person name="Coutinho P.M."/>
            <person name="de Vries R.P."/>
            <person name="Ferreira P."/>
            <person name="Findley K."/>
            <person name="Foster B."/>
            <person name="Gaskell J."/>
            <person name="Glotzer D."/>
            <person name="Gorecki P."/>
            <person name="Heitman J."/>
            <person name="Hesse C."/>
            <person name="Hori C."/>
            <person name="Igarashi K."/>
            <person name="Jurgens J.A."/>
            <person name="Kallen N."/>
            <person name="Kersten P."/>
            <person name="Kohler A."/>
            <person name="Kuees U."/>
            <person name="Kumar T.K.A."/>
            <person name="Kuo A."/>
            <person name="LaButti K."/>
            <person name="Larrondo L.F."/>
            <person name="Lindquist E."/>
            <person name="Ling A."/>
            <person name="Lombard V."/>
            <person name="Lucas S."/>
            <person name="Lundell T."/>
            <person name="Martin R."/>
            <person name="McLaughlin D.J."/>
            <person name="Morgenstern I."/>
            <person name="Morin E."/>
            <person name="Murat C."/>
            <person name="Nagy L.G."/>
            <person name="Nolan M."/>
            <person name="Ohm R.A."/>
            <person name="Patyshakuliyeva A."/>
            <person name="Rokas A."/>
            <person name="Ruiz-Duenas F.J."/>
            <person name="Sabat G."/>
            <person name="Salamov A."/>
            <person name="Samejima M."/>
            <person name="Schmutz J."/>
            <person name="Slot J.C."/>
            <person name="St John F."/>
            <person name="Stenlid J."/>
            <person name="Sun H."/>
            <person name="Sun S."/>
            <person name="Syed K."/>
            <person name="Tsang A."/>
            <person name="Wiebenga A."/>
            <person name="Young D."/>
            <person name="Pisabarro A."/>
            <person name="Eastwood D.C."/>
            <person name="Martin F."/>
            <person name="Cullen D."/>
            <person name="Grigoriev I.V."/>
            <person name="Hibbett D.S."/>
        </authorList>
    </citation>
    <scope>NUCLEOTIDE SEQUENCE</scope>
    <source>
        <strain evidence="9">FP-58527</strain>
    </source>
</reference>
<keyword evidence="7" id="KW-0732">Signal</keyword>
<dbReference type="PANTHER" id="PTHR15549">
    <property type="entry name" value="PAIRED IMMUNOGLOBULIN-LIKE TYPE 2 RECEPTOR"/>
    <property type="match status" value="1"/>
</dbReference>
<dbReference type="GO" id="GO:0016020">
    <property type="term" value="C:membrane"/>
    <property type="evidence" value="ECO:0007669"/>
    <property type="project" value="UniProtKB-SubCell"/>
</dbReference>
<comment type="subcellular location">
    <subcellularLocation>
        <location evidence="1">Membrane</location>
        <topology evidence="1">Single-pass membrane protein</topology>
    </subcellularLocation>
</comment>
<evidence type="ECO:0000313" key="8">
    <source>
        <dbReference type="EMBL" id="EPS94709.1"/>
    </source>
</evidence>
<dbReference type="EMBL" id="KE504225">
    <property type="protein sequence ID" value="EPS94709.1"/>
    <property type="molecule type" value="Genomic_DNA"/>
</dbReference>
<feature type="region of interest" description="Disordered" evidence="5">
    <location>
        <begin position="203"/>
        <end position="232"/>
    </location>
</feature>
<gene>
    <name evidence="8" type="ORF">FOMPIDRAFT_152532</name>
</gene>
<dbReference type="Proteomes" id="UP000015241">
    <property type="component" value="Unassembled WGS sequence"/>
</dbReference>
<dbReference type="InterPro" id="IPR051694">
    <property type="entry name" value="Immunoregulatory_rcpt-like"/>
</dbReference>
<evidence type="ECO:0000256" key="7">
    <source>
        <dbReference type="SAM" id="SignalP"/>
    </source>
</evidence>
<dbReference type="InParanoid" id="S8F7B0"/>
<evidence type="ECO:0000256" key="1">
    <source>
        <dbReference type="ARBA" id="ARBA00004167"/>
    </source>
</evidence>
<keyword evidence="3 6" id="KW-1133">Transmembrane helix</keyword>
<dbReference type="eggNOG" id="ENOG502SDYH">
    <property type="taxonomic scope" value="Eukaryota"/>
</dbReference>
<feature type="region of interest" description="Disordered" evidence="5">
    <location>
        <begin position="332"/>
        <end position="399"/>
    </location>
</feature>
<evidence type="ECO:0000256" key="2">
    <source>
        <dbReference type="ARBA" id="ARBA00022692"/>
    </source>
</evidence>
<feature type="transmembrane region" description="Helical" evidence="6">
    <location>
        <begin position="236"/>
        <end position="259"/>
    </location>
</feature>
<keyword evidence="2 6" id="KW-0812">Transmembrane</keyword>
<organism evidence="8 9">
    <name type="scientific">Fomitopsis schrenkii</name>
    <name type="common">Brown rot fungus</name>
    <dbReference type="NCBI Taxonomy" id="2126942"/>
    <lineage>
        <taxon>Eukaryota</taxon>
        <taxon>Fungi</taxon>
        <taxon>Dikarya</taxon>
        <taxon>Basidiomycota</taxon>
        <taxon>Agaricomycotina</taxon>
        <taxon>Agaricomycetes</taxon>
        <taxon>Polyporales</taxon>
        <taxon>Fomitopsis</taxon>
    </lineage>
</organism>
<evidence type="ECO:0000256" key="3">
    <source>
        <dbReference type="ARBA" id="ARBA00022989"/>
    </source>
</evidence>
<feature type="signal peptide" evidence="7">
    <location>
        <begin position="1"/>
        <end position="24"/>
    </location>
</feature>